<reference evidence="2 3" key="1">
    <citation type="submission" date="2014-09" db="EMBL/GenBank/DDBJ databases">
        <authorList>
            <person name="Ellenberger Sabrina"/>
        </authorList>
    </citation>
    <scope>NUCLEOTIDE SEQUENCE [LARGE SCALE GENOMIC DNA]</scope>
    <source>
        <strain evidence="2 3">CBS 412.66</strain>
    </source>
</reference>
<feature type="compositionally biased region" description="Polar residues" evidence="1">
    <location>
        <begin position="69"/>
        <end position="85"/>
    </location>
</feature>
<evidence type="ECO:0000313" key="2">
    <source>
        <dbReference type="EMBL" id="CEP14443.1"/>
    </source>
</evidence>
<keyword evidence="3" id="KW-1185">Reference proteome</keyword>
<dbReference type="AlphaFoldDB" id="A0A0B7N7T8"/>
<dbReference type="EMBL" id="LN731212">
    <property type="protein sequence ID" value="CEP14443.1"/>
    <property type="molecule type" value="Genomic_DNA"/>
</dbReference>
<organism evidence="2 3">
    <name type="scientific">Parasitella parasitica</name>
    <dbReference type="NCBI Taxonomy" id="35722"/>
    <lineage>
        <taxon>Eukaryota</taxon>
        <taxon>Fungi</taxon>
        <taxon>Fungi incertae sedis</taxon>
        <taxon>Mucoromycota</taxon>
        <taxon>Mucoromycotina</taxon>
        <taxon>Mucoromycetes</taxon>
        <taxon>Mucorales</taxon>
        <taxon>Mucorineae</taxon>
        <taxon>Mucoraceae</taxon>
        <taxon>Parasitella</taxon>
    </lineage>
</organism>
<sequence>MTEFYSSFYNNEQFSYHQLTLPQDKPQRRLSFSTLLQKRPSLLGRKVSIFGGQKKPELKLVIPSTVQESSNLSRVNTGMTSSSMTTDEDGPETPTSSTTPTYNYQENRTSTVSSNDLETAITTPSESPAAPLMDYSGRGYSNFYIKLPNGNWMVRIRDSNRKIVGTYEINGSMI</sequence>
<dbReference type="Proteomes" id="UP000054107">
    <property type="component" value="Unassembled WGS sequence"/>
</dbReference>
<name>A0A0B7N7T8_9FUNG</name>
<proteinExistence type="predicted"/>
<evidence type="ECO:0000313" key="3">
    <source>
        <dbReference type="Proteomes" id="UP000054107"/>
    </source>
</evidence>
<evidence type="ECO:0000256" key="1">
    <source>
        <dbReference type="SAM" id="MobiDB-lite"/>
    </source>
</evidence>
<accession>A0A0B7N7T8</accession>
<gene>
    <name evidence="2" type="primary">PARPA_08623.1 scaffold 33405</name>
</gene>
<feature type="region of interest" description="Disordered" evidence="1">
    <location>
        <begin position="69"/>
        <end position="103"/>
    </location>
</feature>
<protein>
    <submittedName>
        <fullName evidence="2">Uncharacterized protein</fullName>
    </submittedName>
</protein>
<dbReference type="OrthoDB" id="2248518at2759"/>